<evidence type="ECO:0000256" key="1">
    <source>
        <dbReference type="SAM" id="MobiDB-lite"/>
    </source>
</evidence>
<evidence type="ECO:0000313" key="4">
    <source>
        <dbReference type="Proteomes" id="UP000299102"/>
    </source>
</evidence>
<sequence>MEDGNKDERYLETVSPPQEHRHVADDLDRDVKRRKIESSSGGKVSKEDDRSPDKEKRKAGKLKAEERKERKMNRKRDRTEESLILDQKRRRDEQKVDDYEPFAGAWEIEILLMAISGIGFLSLIWLYRLPASALAPPKGP</sequence>
<keyword evidence="4" id="KW-1185">Reference proteome</keyword>
<dbReference type="OrthoDB" id="7490250at2759"/>
<name>A0A4C1XLW7_EUMVA</name>
<feature type="compositionally biased region" description="Basic and acidic residues" evidence="1">
    <location>
        <begin position="44"/>
        <end position="69"/>
    </location>
</feature>
<keyword evidence="2" id="KW-0812">Transmembrane</keyword>
<feature type="compositionally biased region" description="Basic and acidic residues" evidence="1">
    <location>
        <begin position="77"/>
        <end position="95"/>
    </location>
</feature>
<reference evidence="3 4" key="1">
    <citation type="journal article" date="2019" name="Commun. Biol.">
        <title>The bagworm genome reveals a unique fibroin gene that provides high tensile strength.</title>
        <authorList>
            <person name="Kono N."/>
            <person name="Nakamura H."/>
            <person name="Ohtoshi R."/>
            <person name="Tomita M."/>
            <person name="Numata K."/>
            <person name="Arakawa K."/>
        </authorList>
    </citation>
    <scope>NUCLEOTIDE SEQUENCE [LARGE SCALE GENOMIC DNA]</scope>
</reference>
<evidence type="ECO:0000313" key="3">
    <source>
        <dbReference type="EMBL" id="GBP63215.1"/>
    </source>
</evidence>
<feature type="transmembrane region" description="Helical" evidence="2">
    <location>
        <begin position="110"/>
        <end position="127"/>
    </location>
</feature>
<evidence type="ECO:0000256" key="2">
    <source>
        <dbReference type="SAM" id="Phobius"/>
    </source>
</evidence>
<dbReference type="Proteomes" id="UP000299102">
    <property type="component" value="Unassembled WGS sequence"/>
</dbReference>
<feature type="region of interest" description="Disordered" evidence="1">
    <location>
        <begin position="1"/>
        <end position="95"/>
    </location>
</feature>
<proteinExistence type="predicted"/>
<comment type="caution">
    <text evidence="3">The sequence shown here is derived from an EMBL/GenBank/DDBJ whole genome shotgun (WGS) entry which is preliminary data.</text>
</comment>
<keyword evidence="2" id="KW-0472">Membrane</keyword>
<accession>A0A4C1XLW7</accession>
<keyword evidence="2" id="KW-1133">Transmembrane helix</keyword>
<feature type="compositionally biased region" description="Basic and acidic residues" evidence="1">
    <location>
        <begin position="1"/>
        <end position="11"/>
    </location>
</feature>
<feature type="compositionally biased region" description="Basic and acidic residues" evidence="1">
    <location>
        <begin position="18"/>
        <end position="31"/>
    </location>
</feature>
<gene>
    <name evidence="3" type="ORF">EVAR_89482_1</name>
</gene>
<organism evidence="3 4">
    <name type="scientific">Eumeta variegata</name>
    <name type="common">Bagworm moth</name>
    <name type="synonym">Eumeta japonica</name>
    <dbReference type="NCBI Taxonomy" id="151549"/>
    <lineage>
        <taxon>Eukaryota</taxon>
        <taxon>Metazoa</taxon>
        <taxon>Ecdysozoa</taxon>
        <taxon>Arthropoda</taxon>
        <taxon>Hexapoda</taxon>
        <taxon>Insecta</taxon>
        <taxon>Pterygota</taxon>
        <taxon>Neoptera</taxon>
        <taxon>Endopterygota</taxon>
        <taxon>Lepidoptera</taxon>
        <taxon>Glossata</taxon>
        <taxon>Ditrysia</taxon>
        <taxon>Tineoidea</taxon>
        <taxon>Psychidae</taxon>
        <taxon>Oiketicinae</taxon>
        <taxon>Eumeta</taxon>
    </lineage>
</organism>
<dbReference type="AlphaFoldDB" id="A0A4C1XLW7"/>
<dbReference type="EMBL" id="BGZK01000863">
    <property type="protein sequence ID" value="GBP63215.1"/>
    <property type="molecule type" value="Genomic_DNA"/>
</dbReference>
<protein>
    <submittedName>
        <fullName evidence="3">Uncharacterized protein</fullName>
    </submittedName>
</protein>